<dbReference type="EMBL" id="CP003911">
    <property type="protein sequence ID" value="AGU48481.1"/>
    <property type="molecule type" value="Genomic_DNA"/>
</dbReference>
<dbReference type="InterPro" id="IPR024524">
    <property type="entry name" value="DUF3800"/>
</dbReference>
<reference evidence="1 2" key="1">
    <citation type="submission" date="2012-10" db="EMBL/GenBank/DDBJ databases">
        <title>Genome sequence of Variovorax paradoxus B4.</title>
        <authorList>
            <person name="Schuldes J."/>
            <person name="Brandt U."/>
            <person name="Hiessl S."/>
            <person name="Wuebbeler J.H."/>
            <person name="Thuermer A."/>
            <person name="Steinbuechel A."/>
            <person name="Daniel R."/>
        </authorList>
    </citation>
    <scope>NUCLEOTIDE SEQUENCE [LARGE SCALE GENOMIC DNA]</scope>
    <source>
        <strain evidence="1 2">B4</strain>
    </source>
</reference>
<protein>
    <recommendedName>
        <fullName evidence="3">3-deoxy-D-manno-octulosonic acid transferase</fullName>
    </recommendedName>
</protein>
<name>T1X7M6_VARPD</name>
<organism evidence="1 2">
    <name type="scientific">Variovorax paradoxus B4</name>
    <dbReference type="NCBI Taxonomy" id="1246301"/>
    <lineage>
        <taxon>Bacteria</taxon>
        <taxon>Pseudomonadati</taxon>
        <taxon>Pseudomonadota</taxon>
        <taxon>Betaproteobacteria</taxon>
        <taxon>Burkholderiales</taxon>
        <taxon>Comamonadaceae</taxon>
        <taxon>Variovorax</taxon>
    </lineage>
</organism>
<gene>
    <name evidence="1" type="ORF">VAPA_1c13670</name>
</gene>
<evidence type="ECO:0000313" key="1">
    <source>
        <dbReference type="EMBL" id="AGU48481.1"/>
    </source>
</evidence>
<accession>T1X7M6</accession>
<dbReference type="AlphaFoldDB" id="T1X7M6"/>
<dbReference type="HOGENOM" id="CLU_091364_0_0_4"/>
<sequence length="245" mass="27296">MHSDYIVFVDESGDHSLTSIDPAYPVFVLSFCIFERSCYIDNLTPAVRRLKFETFGHDMVVLHEADIVRNKGAFAPFGPAERTAFMTKLGALIEACDFTLIAVVIDKAKHKAKYSQPTHPYHLSLQFGLERLHSFLKSKNVPNDAVTHIVCEARGKKEDDDLELAFRRVCDGDNRAGKNFPFNIVIADKKTNSEGLQLADLTARPIGLSVVRPGQQNQAFDVLKTKLFTGRGGFTIHGNGLKIFP</sequence>
<dbReference type="Proteomes" id="UP000016223">
    <property type="component" value="Chromosome 1"/>
</dbReference>
<evidence type="ECO:0008006" key="3">
    <source>
        <dbReference type="Google" id="ProtNLM"/>
    </source>
</evidence>
<proteinExistence type="predicted"/>
<dbReference type="OrthoDB" id="507950at2"/>
<dbReference type="Pfam" id="PF12686">
    <property type="entry name" value="DUF3800"/>
    <property type="match status" value="1"/>
</dbReference>
<dbReference type="KEGG" id="vpd:VAPA_1c13670"/>
<evidence type="ECO:0000313" key="2">
    <source>
        <dbReference type="Proteomes" id="UP000016223"/>
    </source>
</evidence>
<dbReference type="RefSeq" id="WP_021006019.1">
    <property type="nucleotide sequence ID" value="NC_022247.1"/>
</dbReference>